<sequence>ETGQAAQKKHPERWYQDKWCAEKQGVVEYVLPDRTRVDCLTDGYAIEFDFARKFYEGISQALYYGMMTGKKPGLVLIVGPRGQKYLDRLNAVIDYYKLPIRVWVMEQ</sequence>
<feature type="non-terminal residue" evidence="1">
    <location>
        <position position="1"/>
    </location>
</feature>
<comment type="caution">
    <text evidence="1">The sequence shown here is derived from an EMBL/GenBank/DDBJ whole genome shotgun (WGS) entry which is preliminary data.</text>
</comment>
<evidence type="ECO:0000313" key="1">
    <source>
        <dbReference type="EMBL" id="KKM65111.1"/>
    </source>
</evidence>
<gene>
    <name evidence="1" type="ORF">LCGC14_1494640</name>
</gene>
<accession>A0A0F9JRN9</accession>
<name>A0A0F9JRN9_9ZZZZ</name>
<reference evidence="1" key="1">
    <citation type="journal article" date="2015" name="Nature">
        <title>Complex archaea that bridge the gap between prokaryotes and eukaryotes.</title>
        <authorList>
            <person name="Spang A."/>
            <person name="Saw J.H."/>
            <person name="Jorgensen S.L."/>
            <person name="Zaremba-Niedzwiedzka K."/>
            <person name="Martijn J."/>
            <person name="Lind A.E."/>
            <person name="van Eijk R."/>
            <person name="Schleper C."/>
            <person name="Guy L."/>
            <person name="Ettema T.J."/>
        </authorList>
    </citation>
    <scope>NUCLEOTIDE SEQUENCE</scope>
</reference>
<protein>
    <submittedName>
        <fullName evidence="1">Uncharacterized protein</fullName>
    </submittedName>
</protein>
<dbReference type="AlphaFoldDB" id="A0A0F9JRN9"/>
<proteinExistence type="predicted"/>
<dbReference type="EMBL" id="LAZR01010777">
    <property type="protein sequence ID" value="KKM65111.1"/>
    <property type="molecule type" value="Genomic_DNA"/>
</dbReference>
<organism evidence="1">
    <name type="scientific">marine sediment metagenome</name>
    <dbReference type="NCBI Taxonomy" id="412755"/>
    <lineage>
        <taxon>unclassified sequences</taxon>
        <taxon>metagenomes</taxon>
        <taxon>ecological metagenomes</taxon>
    </lineage>
</organism>